<feature type="compositionally biased region" description="Low complexity" evidence="1">
    <location>
        <begin position="132"/>
        <end position="152"/>
    </location>
</feature>
<dbReference type="EMBL" id="AP010968">
    <property type="protein sequence ID" value="BAJ27124.1"/>
    <property type="molecule type" value="Genomic_DNA"/>
</dbReference>
<protein>
    <recommendedName>
        <fullName evidence="4">Knr4/Smi1-like domain-containing protein</fullName>
    </recommendedName>
</protein>
<dbReference type="KEGG" id="ksk:KSE_12935"/>
<name>E4N7E3_KITSK</name>
<evidence type="ECO:0000313" key="3">
    <source>
        <dbReference type="Proteomes" id="UP000007076"/>
    </source>
</evidence>
<evidence type="ECO:0000313" key="2">
    <source>
        <dbReference type="EMBL" id="BAJ27124.1"/>
    </source>
</evidence>
<dbReference type="Proteomes" id="UP000007076">
    <property type="component" value="Chromosome"/>
</dbReference>
<accession>E4N7E3</accession>
<proteinExistence type="predicted"/>
<organism evidence="2 3">
    <name type="scientific">Kitasatospora setae (strain ATCC 33774 / DSM 43861 / JCM 3304 / KCC A-0304 / NBRC 14216 / KM-6054)</name>
    <name type="common">Streptomyces setae</name>
    <dbReference type="NCBI Taxonomy" id="452652"/>
    <lineage>
        <taxon>Bacteria</taxon>
        <taxon>Bacillati</taxon>
        <taxon>Actinomycetota</taxon>
        <taxon>Actinomycetes</taxon>
        <taxon>Kitasatosporales</taxon>
        <taxon>Streptomycetaceae</taxon>
        <taxon>Kitasatospora</taxon>
    </lineage>
</organism>
<dbReference type="STRING" id="452652.KSE_12935"/>
<evidence type="ECO:0000256" key="1">
    <source>
        <dbReference type="SAM" id="MobiDB-lite"/>
    </source>
</evidence>
<dbReference type="InterPro" id="IPR037883">
    <property type="entry name" value="Knr4/Smi1-like_sf"/>
</dbReference>
<dbReference type="SUPFAM" id="SSF160631">
    <property type="entry name" value="SMI1/KNR4-like"/>
    <property type="match status" value="1"/>
</dbReference>
<dbReference type="Gene3D" id="3.40.1580.10">
    <property type="entry name" value="SMI1/KNR4-like"/>
    <property type="match status" value="1"/>
</dbReference>
<feature type="region of interest" description="Disordered" evidence="1">
    <location>
        <begin position="1"/>
        <end position="21"/>
    </location>
</feature>
<feature type="compositionally biased region" description="Polar residues" evidence="1">
    <location>
        <begin position="153"/>
        <end position="166"/>
    </location>
</feature>
<dbReference type="HOGENOM" id="CLU_1473342_0_0_11"/>
<dbReference type="eggNOG" id="COG0457">
    <property type="taxonomic scope" value="Bacteria"/>
</dbReference>
<keyword evidence="3" id="KW-1185">Reference proteome</keyword>
<evidence type="ECO:0008006" key="4">
    <source>
        <dbReference type="Google" id="ProtNLM"/>
    </source>
</evidence>
<reference evidence="2 3" key="1">
    <citation type="journal article" date="2010" name="DNA Res.">
        <title>Genome sequence of Kitasatospora setae NBRC 14216T: an evolutionary snapshot of the family Streptomycetaceae.</title>
        <authorList>
            <person name="Ichikawa N."/>
            <person name="Oguchi A."/>
            <person name="Ikeda H."/>
            <person name="Ishikawa J."/>
            <person name="Kitani S."/>
            <person name="Watanabe Y."/>
            <person name="Nakamura S."/>
            <person name="Katano Y."/>
            <person name="Kishi E."/>
            <person name="Sasagawa M."/>
            <person name="Ankai A."/>
            <person name="Fukui S."/>
            <person name="Hashimoto Y."/>
            <person name="Kamata S."/>
            <person name="Otoguro M."/>
            <person name="Tanikawa S."/>
            <person name="Nihira T."/>
            <person name="Horinouchi S."/>
            <person name="Ohnishi Y."/>
            <person name="Hayakawa M."/>
            <person name="Kuzuyama T."/>
            <person name="Arisawa A."/>
            <person name="Nomoto F."/>
            <person name="Miura H."/>
            <person name="Takahashi Y."/>
            <person name="Fujita N."/>
        </authorList>
    </citation>
    <scope>NUCLEOTIDE SEQUENCE [LARGE SCALE GENOMIC DNA]</scope>
    <source>
        <strain evidence="3">ATCC 33774 / DSM 43861 / JCM 3304 / KCC A-0304 / NBRC 14216 / KM-6054</strain>
    </source>
</reference>
<sequence>MLSSAGSPTSSRSSSVRSRVAAMALEDPERRRFGASRHGYRLQPPLPEEAIRSFEHLHGVTLPASYRDFLGTVADGGAGPHYGLLSLTGEVDDDEALHDLRAECLRAGFLATLFPHTTDWPGPGRGETPTTRSRAPWSSARSAAAPSPASSSQAQTPDRSGSTTSPGVAWPQDRTSTTGTPPG</sequence>
<feature type="region of interest" description="Disordered" evidence="1">
    <location>
        <begin position="115"/>
        <end position="183"/>
    </location>
</feature>
<dbReference type="AlphaFoldDB" id="E4N7E3"/>
<gene>
    <name evidence="2" type="ordered locus">KSE_12935</name>
</gene>
<feature type="compositionally biased region" description="Polar residues" evidence="1">
    <location>
        <begin position="173"/>
        <end position="183"/>
    </location>
</feature>